<feature type="domain" description="FAD/NAD(P)-binding" evidence="5">
    <location>
        <begin position="9"/>
        <end position="341"/>
    </location>
</feature>
<evidence type="ECO:0000259" key="5">
    <source>
        <dbReference type="Pfam" id="PF07992"/>
    </source>
</evidence>
<evidence type="ECO:0000313" key="6">
    <source>
        <dbReference type="EMBL" id="KAG0021932.1"/>
    </source>
</evidence>
<dbReference type="OrthoDB" id="202203at2759"/>
<sequence length="443" mass="49181">MVNNNHTVHIVVIGGSYGGIACVNKLQHDLPRDLDVAITLVESHDARYHCVASYRALVQKDFAKNLWIPYTNVFPKGSPHKVVRGTVKSIFYDHVLLAADKPSELTPPNGDATCDPQRINFDYLVIATGSMVPSPAKWRVNSSAEGLMLMDKTREYIQNSDRIVVVGGGACGVELCGEIKYAFPSKAVTLIHRSASLVDYPRYPQSFKDEARRYLEKYGVQVILNESADIEGLSRENSVQKAERTIILKESNRTIQSDLQFFSTGMSVDTGFLSTLRPCLSHGEVGQEAKDAFNPDKLLHPHTRAILVRSTLQLEHDGFPHIFAIGDVSNADPVPTSMSAIAAGETAARNIIKLIKKEAKKRDGSHDKIELCEEMDGYLCRSWNKLEDYAPIQPLMVLAMNPTGGVCHLPVLGTWFGNLGAWLVKSNDLFSGRFWKEMKMPRP</sequence>
<evidence type="ECO:0000256" key="2">
    <source>
        <dbReference type="ARBA" id="ARBA00022630"/>
    </source>
</evidence>
<dbReference type="GO" id="GO:0005737">
    <property type="term" value="C:cytoplasm"/>
    <property type="evidence" value="ECO:0007669"/>
    <property type="project" value="TreeGrafter"/>
</dbReference>
<dbReference type="Gene3D" id="3.50.50.100">
    <property type="match status" value="1"/>
</dbReference>
<dbReference type="GO" id="GO:0004174">
    <property type="term" value="F:electron-transferring-flavoprotein dehydrogenase activity"/>
    <property type="evidence" value="ECO:0007669"/>
    <property type="project" value="TreeGrafter"/>
</dbReference>
<dbReference type="Proteomes" id="UP000703661">
    <property type="component" value="Unassembled WGS sequence"/>
</dbReference>
<dbReference type="PANTHER" id="PTHR43735:SF3">
    <property type="entry name" value="FERROPTOSIS SUPPRESSOR PROTEIN 1"/>
    <property type="match status" value="1"/>
</dbReference>
<organism evidence="6 7">
    <name type="scientific">Entomortierella chlamydospora</name>
    <dbReference type="NCBI Taxonomy" id="101097"/>
    <lineage>
        <taxon>Eukaryota</taxon>
        <taxon>Fungi</taxon>
        <taxon>Fungi incertae sedis</taxon>
        <taxon>Mucoromycota</taxon>
        <taxon>Mortierellomycotina</taxon>
        <taxon>Mortierellomycetes</taxon>
        <taxon>Mortierellales</taxon>
        <taxon>Mortierellaceae</taxon>
        <taxon>Entomortierella</taxon>
    </lineage>
</organism>
<proteinExistence type="inferred from homology"/>
<evidence type="ECO:0000256" key="3">
    <source>
        <dbReference type="ARBA" id="ARBA00022827"/>
    </source>
</evidence>
<dbReference type="Pfam" id="PF07992">
    <property type="entry name" value="Pyr_redox_2"/>
    <property type="match status" value="1"/>
</dbReference>
<dbReference type="GO" id="GO:0050660">
    <property type="term" value="F:flavin adenine dinucleotide binding"/>
    <property type="evidence" value="ECO:0007669"/>
    <property type="project" value="TreeGrafter"/>
</dbReference>
<reference evidence="6" key="1">
    <citation type="journal article" date="2020" name="Fungal Divers.">
        <title>Resolving the Mortierellaceae phylogeny through synthesis of multi-gene phylogenetics and phylogenomics.</title>
        <authorList>
            <person name="Vandepol N."/>
            <person name="Liber J."/>
            <person name="Desiro A."/>
            <person name="Na H."/>
            <person name="Kennedy M."/>
            <person name="Barry K."/>
            <person name="Grigoriev I.V."/>
            <person name="Miller A.N."/>
            <person name="O'Donnell K."/>
            <person name="Stajich J.E."/>
            <person name="Bonito G."/>
        </authorList>
    </citation>
    <scope>NUCLEOTIDE SEQUENCE</scope>
    <source>
        <strain evidence="6">NRRL 2769</strain>
    </source>
</reference>
<dbReference type="PRINTS" id="PR00411">
    <property type="entry name" value="PNDRDTASEI"/>
</dbReference>
<accession>A0A9P6N1S5</accession>
<dbReference type="SUPFAM" id="SSF51905">
    <property type="entry name" value="FAD/NAD(P)-binding domain"/>
    <property type="match status" value="1"/>
</dbReference>
<evidence type="ECO:0000313" key="7">
    <source>
        <dbReference type="Proteomes" id="UP000703661"/>
    </source>
</evidence>
<gene>
    <name evidence="6" type="primary">AIFM2</name>
    <name evidence="6" type="ORF">BGZ80_001416</name>
</gene>
<keyword evidence="2" id="KW-0285">Flavoprotein</keyword>
<evidence type="ECO:0000256" key="1">
    <source>
        <dbReference type="ARBA" id="ARBA00006442"/>
    </source>
</evidence>
<dbReference type="PANTHER" id="PTHR43735">
    <property type="entry name" value="APOPTOSIS-INDUCING FACTOR 1"/>
    <property type="match status" value="1"/>
</dbReference>
<dbReference type="AlphaFoldDB" id="A0A9P6N1S5"/>
<protein>
    <submittedName>
        <fullName evidence="6">Apoptosis-inducing factor 2</fullName>
    </submittedName>
</protein>
<dbReference type="PRINTS" id="PR00368">
    <property type="entry name" value="FADPNR"/>
</dbReference>
<comment type="caution">
    <text evidence="6">The sequence shown here is derived from an EMBL/GenBank/DDBJ whole genome shotgun (WGS) entry which is preliminary data.</text>
</comment>
<evidence type="ECO:0000256" key="4">
    <source>
        <dbReference type="ARBA" id="ARBA00023002"/>
    </source>
</evidence>
<dbReference type="EMBL" id="JAAAID010000132">
    <property type="protein sequence ID" value="KAG0021932.1"/>
    <property type="molecule type" value="Genomic_DNA"/>
</dbReference>
<keyword evidence="4" id="KW-0560">Oxidoreductase</keyword>
<name>A0A9P6N1S5_9FUNG</name>
<dbReference type="InterPro" id="IPR023753">
    <property type="entry name" value="FAD/NAD-binding_dom"/>
</dbReference>
<comment type="similarity">
    <text evidence="1">Belongs to the FAD-dependent oxidoreductase family.</text>
</comment>
<keyword evidence="7" id="KW-1185">Reference proteome</keyword>
<keyword evidence="3" id="KW-0274">FAD</keyword>
<dbReference type="InterPro" id="IPR036188">
    <property type="entry name" value="FAD/NAD-bd_sf"/>
</dbReference>